<dbReference type="Gene3D" id="3.30.530.20">
    <property type="match status" value="1"/>
</dbReference>
<keyword evidence="1" id="KW-0812">Transmembrane</keyword>
<protein>
    <submittedName>
        <fullName evidence="2">Polyketide cyclase/dehydrase</fullName>
    </submittedName>
</protein>
<dbReference type="SUPFAM" id="SSF55961">
    <property type="entry name" value="Bet v1-like"/>
    <property type="match status" value="1"/>
</dbReference>
<proteinExistence type="predicted"/>
<feature type="transmembrane region" description="Helical" evidence="1">
    <location>
        <begin position="69"/>
        <end position="88"/>
    </location>
</feature>
<gene>
    <name evidence="2" type="ORF">CEK71_04825</name>
</gene>
<dbReference type="KEGG" id="mpsy:CEK71_04825"/>
<reference evidence="2 3" key="1">
    <citation type="submission" date="2017-06" db="EMBL/GenBank/DDBJ databases">
        <title>Genome Sequencing of the methanotroph Methylovulum psychrotolerants str. HV10-M2 isolated from a high-altitude environment.</title>
        <authorList>
            <person name="Mateos-Rivera A."/>
        </authorList>
    </citation>
    <scope>NUCLEOTIDE SEQUENCE [LARGE SCALE GENOMIC DNA]</scope>
    <source>
        <strain evidence="2 3">HV10_M2</strain>
    </source>
</reference>
<evidence type="ECO:0000313" key="3">
    <source>
        <dbReference type="Proteomes" id="UP000197019"/>
    </source>
</evidence>
<dbReference type="EMBL" id="CP022129">
    <property type="protein sequence ID" value="ASF45442.1"/>
    <property type="molecule type" value="Genomic_DNA"/>
</dbReference>
<dbReference type="Proteomes" id="UP000197019">
    <property type="component" value="Chromosome"/>
</dbReference>
<organism evidence="2 3">
    <name type="scientific">Methylovulum psychrotolerans</name>
    <dbReference type="NCBI Taxonomy" id="1704499"/>
    <lineage>
        <taxon>Bacteria</taxon>
        <taxon>Pseudomonadati</taxon>
        <taxon>Pseudomonadota</taxon>
        <taxon>Gammaproteobacteria</taxon>
        <taxon>Methylococcales</taxon>
        <taxon>Methylococcaceae</taxon>
        <taxon>Methylovulum</taxon>
    </lineage>
</organism>
<dbReference type="InterPro" id="IPR023393">
    <property type="entry name" value="START-like_dom_sf"/>
</dbReference>
<dbReference type="AlphaFoldDB" id="A0A1Z4BW13"/>
<accession>A0A1Z4BW13</accession>
<keyword evidence="1" id="KW-0472">Membrane</keyword>
<evidence type="ECO:0000313" key="2">
    <source>
        <dbReference type="EMBL" id="ASF45442.1"/>
    </source>
</evidence>
<keyword evidence="1" id="KW-1133">Transmembrane helix</keyword>
<feature type="transmembrane region" description="Helical" evidence="1">
    <location>
        <begin position="34"/>
        <end position="57"/>
    </location>
</feature>
<name>A0A1Z4BW13_9GAMM</name>
<sequence>MIAGTGIMALGALYGVSAYKIFALLFSAPAKGVSGLMLVSFLVGIPFSMGLLIAYFVKRRKLAGWAGSSVLSVLSVALLVFAAGALLREGILCIVMALPIFIVLAILGVIFAALGSLLGLSNSPKLLSVGLFMPFMLAPLEQRLPATTLHQTVTQSIFIAAPPATIWQHINYPLNIQKAEFKDGLIYQIGAPYPIEARTLEGRVGGLRALQWERGVKFAEIITAWEPNHYIAWDYKFTADSFPPGSLDEHIVIGGHYFNVESTAYVLQPEANGTRLTIQVNTSVSTNFNHYADFWARFLITDTAKTLLQFYKTRAESPSPRALSSRV</sequence>
<feature type="transmembrane region" description="Helical" evidence="1">
    <location>
        <begin position="94"/>
        <end position="118"/>
    </location>
</feature>
<evidence type="ECO:0000256" key="1">
    <source>
        <dbReference type="SAM" id="Phobius"/>
    </source>
</evidence>
<keyword evidence="3" id="KW-1185">Reference proteome</keyword>